<feature type="domain" description="EGF-like" evidence="15">
    <location>
        <begin position="1925"/>
        <end position="1963"/>
    </location>
</feature>
<dbReference type="Gene3D" id="2.10.50.10">
    <property type="entry name" value="Tumor Necrosis Factor Receptor, subunit A, domain 2"/>
    <property type="match status" value="12"/>
</dbReference>
<name>V4BCH6_LOTGI</name>
<feature type="disulfide bond" evidence="9">
    <location>
        <begin position="1913"/>
        <end position="1922"/>
    </location>
</feature>
<dbReference type="PROSITE" id="PS00022">
    <property type="entry name" value="EGF_1"/>
    <property type="match status" value="13"/>
</dbReference>
<feature type="domain" description="EGF-like" evidence="15">
    <location>
        <begin position="1605"/>
        <end position="1642"/>
    </location>
</feature>
<feature type="domain" description="HYR" evidence="16">
    <location>
        <begin position="1128"/>
        <end position="1214"/>
    </location>
</feature>
<sequence>MESITANGWWANYEPKIQNGECVAVERDGDRFKWAFGSCQEKNTFVCRRKVCSEGSFHCSNERCIKYDLTCDGEDDCGDMSDELNCSNQCGNVLQKESGEIMSDNFPSPYPMNKNCFWLIEVPVTYNAHLKFSNFITEEGLDKVQVFVGGMTESTSKLVATLSGDMTSKLPEFTSPNNFILVKFSSDASTAAAGFKAMFSAKKEMFPLMKMLTATSSYQTLTAPSYPNNYLGNQDYTWIIAAEQRTSIVTLQIEEVDLKDDDVVVVRDGEDVTSEELLKLTSSNEITSPFIFSSKPKLYITLQTRGYNTGKGFKLQYKQGCSIEFVASQGMILSPGFNAGQYPNYANCDWLIKEKEGKPMTLSFISFDIQTSGDSLKVYNGTSSSSELIGDYKGNYIGASLPSILADTGTLFLTFTSDSTGSKKGFHLEFSVDCPAPNFNSFTKTMPASPSNSPGSEFEVECVTGYHLAAEEFQDPLVTDKFQARQKITMKCSRGGKWNTLRMPTCEPKYCGIAPELPNGYTVSSTGVTFGMSVTYNCISGYSFKETAKTSVECLVSGQWGDMPVCEATQCITPTLAPNSHLTKTEKSTPYGAGVFFSCDPGYDLIGAPKSYCGPNGQYTAPVPTCKAIVCVVPPIMNGAVDNKDPAEFQISRTFTCNQGYTLSGTGSVSCGADGNFVGLPSCSDVNECNTANGGCNQQCENMEGSFKCSCNDGYILNANKKTCDDIKECDENKGGCSDMCLEMKPGYKCECNPGRELFTQDGVSSYSVMSPESGLREGDVLRYNHTCVNKQCPTPVMTPNLILLTKMSVFRFQDEIEFACPIGYMLQGSSKLTCQVGATWSAAEPTCKAITCAATVSNDLKNEPAFNPENKTVGYMEMLAMTCTYADGSTKMKKQYCLYNQTTDSYNLEGDDYECGTIDCGKPPNIPGAVYEGYTDGGNTSYGATYAFKCDTLYTIVTSIANPDDRVINCGVDRKWDAKDMRCEGITCVDPGRPLNGYQNATSYEEGELVMFGCSLDGYTLDSIYPITCIKDGTGNGLEWNSTVPKCLDTQKPKITGCQELEVDLYSSADVINIPNFSDNGGLKLMKVTPFYPAADIILSSKDKLLTFEFEDNAGNKDSCNTKISIKDTVPPTLTCPESYSISIEMETDTTIDNFSNNPAIATDDSGDVTITYNPPTVTADVGHLNIAQPVNVEASDKFGNKATCTFQVVTSAAPCSPLSFPVAAHTTKTCSNITNGYQCNLTCETNYLFLDSSNAQVFSCIDNNPWDQAAIDVAGGCSRADVDAKYTVELVYEYKKEDGSAIQDGCEESYKESIQRTMAKVSSDLQKKCVDTYDNPATVSSDVKSVTISGSSVFASFVIQINGNQASSCGNFFTLDLENPTFFINGFYKGPYSGSVCSVINVVVNNNKVSVTNPFTEFSCDRTRKLANFKCLLCSEGYENMNLTSGLIDCQPCARGKFTVDGNRQVCEMCSIGTTTYLTGRYSNADCKGKCSDGSVSATGLAPCIECPRNTYFVNESYCEPCPGNGITRQSASTNLTDCKDDNSEYDFKNVVNQRLPDFLLRTLISCILKYTIQSNTRKVTIAVKATDTTSSTGSTKASDCTDAQICQGPNPCQNGGSCISSQHTFKCDCPTGYYGKVCDKVFNPCSSNPCYNGGVCTQTGSTTTYTCSCPQGTSGQNCETDLPNCDPYPCGTNGMCQDYIDSYFCHCKSGYKGQNCSETSDVCLEKPCSSPGTDGVCVKQGTARRKCNCLPGYSGDDCSENIDECASTPCLNRGKCNDLVAEYNCECNEGYNGDQCTMRDSLCKGVTCTNGMCIEDHMQNTYLCLCDKGYMYNSTTKTCDMIDNCESDPCVSDNTVTDGCSSSIEGFKCTCKSGYTGSKCQHNIDDCASMPCGKNSVMCTDLLNGFNCTCKEGYEGDTCQRLKDTCSGSPCKGEGVKKCKLVPNDYICECIPGYTGKNCETNIDDCASRPCMHGSNCTDKVNGFSCDCEAGWMGDMCEEEVDSCKSNQCVNGAECQNLFNDYYCDCKDNTYDRNCSQKENLCQSANPCIHDQPCTETNGLKCMCSSEWKGIGCEIAVDYCAEDVCLHGGKCTPSLFNYTCECFNGYQGRNCDENPDNCAGVTCPGGATCVDGEDQYFCRCPLGKVGKDCDKDLDTDYMLLFNSPMKDGMAAFPYPISFKSNQFSITFWVRFWDIDDTGNFLSIFFTESQASTKVTSKLLNIDHEGLKIMNGTEEKSYTSKYISKHNDGKWHNIAVTWNGETGVLKYVVDSLSDGPIADFSTGITVDSNVWVVLGVKYDYQMKKPIMNQGFRGWISQVNLYSSVVDFETEIPQLLKTPQKVFNDSNPVQLWSDYELMRNVQRVPQSTIQHPKDSCPRGFSNPNACDRKDPGRTQVKVEKCPDNIVMMGEKRITQATWTPPEFPDSDTVISNYAPDSQFLWGMYPIVYQASSNAGHKALCTFYLFIQYDACSKPEDPTNGKQIYLPSAGKFHAASEVGCNDDFEFSQPTPALYTCGLIGSWDPPRMYNTFVLPPCGAKKTPPKVQVKLTVKYKIKTNDCPQVKDSLIALIRERFVAVSKKHGNKICGTADCSDIGVVIECIATRRRKRQTGDVTVVISVPLVPSVLNPEGGGTITPEELINQLLLGGGGELDFQNQIPGATPITNAVTIVSTPACPEGQTVISEQCVECAAGTFYDVSSKMCKSCPINKYQNMAGQKECMSCTAGLTTENMGSEKVSDCKDDCPLGEELTGAGQCQKCPVGKYRSADDTSCQPCDAGTTTAGEGTTSKKDCNLGDCQKGYKRTSGTNCEICPVGSYQDKVHQTECISCGGSSYRTDQEGSKSKTDCKFFCPDGEEQLDKNATVCTKCGIGFHRNSSVYPYQICQPCPGNFKTPKEGAVSDTECTIFKCPAGKYPVMDKCEPCPLGEFQPEAEKEKCIKCTGDLSTRNKGSTNESQCEIFCPDGEEQLDKNATVCTKCGIGFHRNSSVYPYQICQPCPGNFKTPKEGAVSDTECTIYKCPAGKYPVMDKCEPCPLGEFQPEAEKEKCIKCTGDLSTRNKGSTNESQCENYCVSGEEKNANGTCDTCQRGYYKDNKEGLFGECNLCPIEFITLGTGAKQASDCNVKNCSAGSKLESNQCIDCPVGFYQEEKWQTTCMKCDAEKTTENKGADRKELCILKCNPGKEDVNGTCTDCQVGFYKSTQAAEKCKMCPTGFITIATGSTSDTDCKVAACTPGEYRDDALNSCKKCTYGDYQPMKWQTECLSCGAGNTTYVKGADDISQCQADCLVGQENINNTCSPCEIGFYRDKVDKEQPRCLKCPGNKITAETGATKAEDCTVTACVTLGEYLVEATNQCQKCPKGQYQNEERQKSCKNCPTGKTTENEGSSKPNDCKTDCLAGSQYNEGAGKCELCPVGQYRDKTTWGCQMCPDQLSTTQTGAVSQSECTKSPCKAGEKFDQTQKKCVACPLNTYQPDANKFECISCTRGESTSSTGSTAASDCQKKCSDATKIDCHSNAVCTNVATDKGYTCTCTDDYQGDGVNCTNKCLLGYCGNFGTCVPDSSPIQCQCRENYEGAQCQSRKDPSVSGPLANKTIIIGVVTAVALLLFIILIIVCIIVRARRRHQKRKPFLNEFDDRSVGTRMSFQNYDPYGSKPPSMGGQRLMLPSNVEKMYDNPVFREDDPAVYRA</sequence>
<dbReference type="InterPro" id="IPR000742">
    <property type="entry name" value="EGF"/>
</dbReference>
<feature type="domain" description="EGF-like" evidence="15">
    <location>
        <begin position="1764"/>
        <end position="1800"/>
    </location>
</feature>
<evidence type="ECO:0000259" key="14">
    <source>
        <dbReference type="PROSITE" id="PS01180"/>
    </source>
</evidence>
<feature type="disulfide bond" evidence="9">
    <location>
        <begin position="2029"/>
        <end position="2038"/>
    </location>
</feature>
<dbReference type="Pfam" id="PF00431">
    <property type="entry name" value="CUB"/>
    <property type="match status" value="3"/>
</dbReference>
<reference evidence="18 19" key="1">
    <citation type="journal article" date="2013" name="Nature">
        <title>Insights into bilaterian evolution from three spiralian genomes.</title>
        <authorList>
            <person name="Simakov O."/>
            <person name="Marletaz F."/>
            <person name="Cho S.J."/>
            <person name="Edsinger-Gonzales E."/>
            <person name="Havlak P."/>
            <person name="Hellsten U."/>
            <person name="Kuo D.H."/>
            <person name="Larsson T."/>
            <person name="Lv J."/>
            <person name="Arendt D."/>
            <person name="Savage R."/>
            <person name="Osoegawa K."/>
            <person name="de Jong P."/>
            <person name="Grimwood J."/>
            <person name="Chapman J.A."/>
            <person name="Shapiro H."/>
            <person name="Aerts A."/>
            <person name="Otillar R.P."/>
            <person name="Terry A.Y."/>
            <person name="Boore J.L."/>
            <person name="Grigoriev I.V."/>
            <person name="Lindberg D.R."/>
            <person name="Seaver E.C."/>
            <person name="Weisblat D.A."/>
            <person name="Putnam N.H."/>
            <person name="Rokhsar D.S."/>
        </authorList>
    </citation>
    <scope>NUCLEOTIDE SEQUENCE [LARGE SCALE GENOMIC DNA]</scope>
</reference>
<dbReference type="InterPro" id="IPR035976">
    <property type="entry name" value="Sushi/SCR/CCP_sf"/>
</dbReference>
<dbReference type="Pfam" id="PF00008">
    <property type="entry name" value="EGF"/>
    <property type="match status" value="3"/>
</dbReference>
<dbReference type="FunFam" id="2.10.25.10:FF:000472">
    <property type="entry name" value="Uncharacterized protein, isoform A"/>
    <property type="match status" value="3"/>
</dbReference>
<dbReference type="CDD" id="cd00041">
    <property type="entry name" value="CUB"/>
    <property type="match status" value="3"/>
</dbReference>
<dbReference type="PROSITE" id="PS01186">
    <property type="entry name" value="EGF_2"/>
    <property type="match status" value="10"/>
</dbReference>
<evidence type="ECO:0000256" key="3">
    <source>
        <dbReference type="ARBA" id="ARBA00022729"/>
    </source>
</evidence>
<dbReference type="FunFam" id="2.10.25.10:FF:000240">
    <property type="entry name" value="Vitamin K-dependent protein S"/>
    <property type="match status" value="1"/>
</dbReference>
<keyword evidence="1 9" id="KW-0245">EGF-like domain</keyword>
<evidence type="ECO:0000256" key="1">
    <source>
        <dbReference type="ARBA" id="ARBA00022536"/>
    </source>
</evidence>
<dbReference type="PROSITE" id="PS01180">
    <property type="entry name" value="CUB"/>
    <property type="match status" value="3"/>
</dbReference>
<dbReference type="RefSeq" id="XP_009045309.1">
    <property type="nucleotide sequence ID" value="XM_009047061.1"/>
</dbReference>
<dbReference type="InterPro" id="IPR018097">
    <property type="entry name" value="EGF_Ca-bd_CS"/>
</dbReference>
<dbReference type="InterPro" id="IPR023415">
    <property type="entry name" value="LDLR_class-A_CS"/>
</dbReference>
<dbReference type="Pfam" id="PF00084">
    <property type="entry name" value="Sushi"/>
    <property type="match status" value="5"/>
</dbReference>
<dbReference type="InterPro" id="IPR013032">
    <property type="entry name" value="EGF-like_CS"/>
</dbReference>
<evidence type="ECO:0000259" key="16">
    <source>
        <dbReference type="PROSITE" id="PS50825"/>
    </source>
</evidence>
<dbReference type="SUPFAM" id="SSF49854">
    <property type="entry name" value="Spermadhesin, CUB domain"/>
    <property type="match status" value="3"/>
</dbReference>
<dbReference type="GeneID" id="20248223"/>
<feature type="disulfide bond" evidence="9">
    <location>
        <begin position="1752"/>
        <end position="1761"/>
    </location>
</feature>
<dbReference type="EMBL" id="KB199905">
    <property type="protein sequence ID" value="ESP03827.1"/>
    <property type="molecule type" value="Genomic_DNA"/>
</dbReference>
<dbReference type="InterPro" id="IPR013320">
    <property type="entry name" value="ConA-like_dom_sf"/>
</dbReference>
<dbReference type="InterPro" id="IPR001791">
    <property type="entry name" value="Laminin_G"/>
</dbReference>
<feature type="domain" description="EGF-like" evidence="15">
    <location>
        <begin position="1844"/>
        <end position="1884"/>
    </location>
</feature>
<feature type="disulfide bond" evidence="11">
    <location>
        <begin position="599"/>
        <end position="626"/>
    </location>
</feature>
<dbReference type="InterPro" id="IPR035914">
    <property type="entry name" value="Sperma_CUB_dom_sf"/>
</dbReference>
<dbReference type="InterPro" id="IPR000152">
    <property type="entry name" value="EGF-type_Asp/Asn_hydroxyl_site"/>
</dbReference>
<accession>V4BCH6</accession>
<feature type="domain" description="EGF-like" evidence="15">
    <location>
        <begin position="1886"/>
        <end position="1923"/>
    </location>
</feature>
<dbReference type="SUPFAM" id="SSF57424">
    <property type="entry name" value="LDL receptor-like module"/>
    <property type="match status" value="1"/>
</dbReference>
<dbReference type="KEGG" id="lgi:LOTGIDRAFT_230171"/>
<dbReference type="GO" id="GO:0005509">
    <property type="term" value="F:calcium ion binding"/>
    <property type="evidence" value="ECO:0007669"/>
    <property type="project" value="InterPro"/>
</dbReference>
<feature type="disulfide bond" evidence="11">
    <location>
        <begin position="821"/>
        <end position="848"/>
    </location>
</feature>
<dbReference type="PROSITE" id="PS50923">
    <property type="entry name" value="SUSHI"/>
    <property type="match status" value="7"/>
</dbReference>
<feature type="disulfide bond" evidence="9">
    <location>
        <begin position="2067"/>
        <end position="2076"/>
    </location>
</feature>
<feature type="disulfide bond" evidence="9">
    <location>
        <begin position="1710"/>
        <end position="1719"/>
    </location>
</feature>
<feature type="domain" description="EGF-like" evidence="15">
    <location>
        <begin position="3543"/>
        <end position="3578"/>
    </location>
</feature>
<gene>
    <name evidence="18" type="ORF">LOTGIDRAFT_230171</name>
</gene>
<feature type="domain" description="Sushi" evidence="17">
    <location>
        <begin position="509"/>
        <end position="568"/>
    </location>
</feature>
<proteinExistence type="predicted"/>
<dbReference type="InterPro" id="IPR036055">
    <property type="entry name" value="LDL_receptor-like_sf"/>
</dbReference>
<feature type="disulfide bond" evidence="9">
    <location>
        <begin position="1934"/>
        <end position="1951"/>
    </location>
</feature>
<dbReference type="SMART" id="SM00181">
    <property type="entry name" value="EGF"/>
    <property type="match status" value="27"/>
</dbReference>
<dbReference type="Pfam" id="PF00057">
    <property type="entry name" value="Ldl_recept_a"/>
    <property type="match status" value="1"/>
</dbReference>
<feature type="disulfide bond" evidence="11">
    <location>
        <begin position="511"/>
        <end position="554"/>
    </location>
</feature>
<feature type="disulfide bond" evidence="10">
    <location>
        <begin position="71"/>
        <end position="86"/>
    </location>
</feature>
<feature type="domain" description="Sushi" evidence="17">
    <location>
        <begin position="987"/>
        <end position="1050"/>
    </location>
</feature>
<feature type="disulfide bond" evidence="10">
    <location>
        <begin position="59"/>
        <end position="77"/>
    </location>
</feature>
<evidence type="ECO:0000313" key="19">
    <source>
        <dbReference type="Proteomes" id="UP000030746"/>
    </source>
</evidence>
<dbReference type="InterPro" id="IPR003410">
    <property type="entry name" value="HYR_dom"/>
</dbReference>
<feature type="disulfide bond" evidence="9">
    <location>
        <begin position="2143"/>
        <end position="2152"/>
    </location>
</feature>
<dbReference type="CDD" id="cd00110">
    <property type="entry name" value="LamG"/>
    <property type="match status" value="1"/>
</dbReference>
<evidence type="ECO:0000256" key="6">
    <source>
        <dbReference type="ARBA" id="ARBA00023157"/>
    </source>
</evidence>
<dbReference type="InterPro" id="IPR009030">
    <property type="entry name" value="Growth_fac_rcpt_cys_sf"/>
</dbReference>
<keyword evidence="19" id="KW-1185">Reference proteome</keyword>
<dbReference type="Pfam" id="PF07699">
    <property type="entry name" value="Ephrin_rec_like"/>
    <property type="match status" value="14"/>
</dbReference>
<evidence type="ECO:0000256" key="2">
    <source>
        <dbReference type="ARBA" id="ARBA00022692"/>
    </source>
</evidence>
<evidence type="ECO:0000256" key="7">
    <source>
        <dbReference type="ARBA" id="ARBA00023180"/>
    </source>
</evidence>
<feature type="disulfide bond" evidence="9">
    <location>
        <begin position="1953"/>
        <end position="1962"/>
    </location>
</feature>
<dbReference type="PROSITE" id="PS50068">
    <property type="entry name" value="LDLRA_2"/>
    <property type="match status" value="1"/>
</dbReference>
<dbReference type="CDD" id="cd00054">
    <property type="entry name" value="EGF_CA"/>
    <property type="match status" value="7"/>
</dbReference>
<feature type="domain" description="HYR" evidence="16">
    <location>
        <begin position="2387"/>
        <end position="2469"/>
    </location>
</feature>
<feature type="disulfide bond" evidence="9">
    <location>
        <begin position="1653"/>
        <end position="1670"/>
    </location>
</feature>
<feature type="domain" description="Sushi" evidence="17">
    <location>
        <begin position="432"/>
        <end position="508"/>
    </location>
</feature>
<keyword evidence="2 13" id="KW-0812">Transmembrane</keyword>
<feature type="transmembrane region" description="Helical" evidence="13">
    <location>
        <begin position="3594"/>
        <end position="3617"/>
    </location>
</feature>
<dbReference type="SMART" id="SM00042">
    <property type="entry name" value="CUB"/>
    <property type="match status" value="3"/>
</dbReference>
<dbReference type="OMA" id="ECASSHT"/>
<keyword evidence="13" id="KW-0472">Membrane</keyword>
<keyword evidence="5 13" id="KW-1133">Transmembrane helix</keyword>
<feature type="disulfide bond" evidence="9">
    <location>
        <begin position="3568"/>
        <end position="3577"/>
    </location>
</feature>
<dbReference type="SUPFAM" id="SSF57535">
    <property type="entry name" value="Complement control module/SCR domain"/>
    <property type="match status" value="7"/>
</dbReference>
<dbReference type="InterPro" id="IPR002172">
    <property type="entry name" value="LDrepeatLR_classA_rpt"/>
</dbReference>
<feature type="domain" description="EGF-like" evidence="15">
    <location>
        <begin position="2079"/>
        <end position="2115"/>
    </location>
</feature>
<evidence type="ECO:0000256" key="11">
    <source>
        <dbReference type="PROSITE-ProRule" id="PRU00302"/>
    </source>
</evidence>
<dbReference type="InterPro" id="IPR001881">
    <property type="entry name" value="EGF-like_Ca-bd_dom"/>
</dbReference>
<feature type="disulfide bond" evidence="10">
    <location>
        <begin position="52"/>
        <end position="64"/>
    </location>
</feature>
<dbReference type="CTD" id="20248223"/>
<dbReference type="PROSITE" id="PS50026">
    <property type="entry name" value="EGF_3"/>
    <property type="match status" value="14"/>
</dbReference>
<dbReference type="PROSITE" id="PS01209">
    <property type="entry name" value="LDLRA_1"/>
    <property type="match status" value="1"/>
</dbReference>
<evidence type="ECO:0000256" key="10">
    <source>
        <dbReference type="PROSITE-ProRule" id="PRU00124"/>
    </source>
</evidence>
<feature type="disulfide bond" evidence="9">
    <location>
        <begin position="1790"/>
        <end position="1799"/>
    </location>
</feature>
<evidence type="ECO:0008006" key="20">
    <source>
        <dbReference type="Google" id="ProtNLM"/>
    </source>
</evidence>
<feature type="domain" description="Sushi" evidence="17">
    <location>
        <begin position="629"/>
        <end position="685"/>
    </location>
</feature>
<dbReference type="Gene3D" id="2.60.120.200">
    <property type="match status" value="1"/>
</dbReference>
<dbReference type="SUPFAM" id="SSF49899">
    <property type="entry name" value="Concanavalin A-like lectins/glucanases"/>
    <property type="match status" value="1"/>
</dbReference>
<feature type="disulfide bond" evidence="9">
    <location>
        <begin position="1991"/>
        <end position="2000"/>
    </location>
</feature>
<organism evidence="18 19">
    <name type="scientific">Lottia gigantea</name>
    <name type="common">Giant owl limpet</name>
    <dbReference type="NCBI Taxonomy" id="225164"/>
    <lineage>
        <taxon>Eukaryota</taxon>
        <taxon>Metazoa</taxon>
        <taxon>Spiralia</taxon>
        <taxon>Lophotrochozoa</taxon>
        <taxon>Mollusca</taxon>
        <taxon>Gastropoda</taxon>
        <taxon>Patellogastropoda</taxon>
        <taxon>Lottioidea</taxon>
        <taxon>Lottiidae</taxon>
        <taxon>Lottia</taxon>
    </lineage>
</organism>
<evidence type="ECO:0000256" key="9">
    <source>
        <dbReference type="PROSITE-ProRule" id="PRU00076"/>
    </source>
</evidence>
<feature type="domain" description="Sushi" evidence="17">
    <location>
        <begin position="791"/>
        <end position="850"/>
    </location>
</feature>
<dbReference type="PROSITE" id="PS00010">
    <property type="entry name" value="ASX_HYDROXYL"/>
    <property type="match status" value="6"/>
</dbReference>
<feature type="domain" description="EGF-like" evidence="15">
    <location>
        <begin position="1684"/>
        <end position="1720"/>
    </location>
</feature>
<feature type="region of interest" description="Disordered" evidence="12">
    <location>
        <begin position="2367"/>
        <end position="2393"/>
    </location>
</feature>
<dbReference type="Pfam" id="PF13385">
    <property type="entry name" value="Laminin_G_3"/>
    <property type="match status" value="1"/>
</dbReference>
<dbReference type="HOGENOM" id="CLU_000125_0_0_1"/>
<dbReference type="CDD" id="cd00033">
    <property type="entry name" value="CCP"/>
    <property type="match status" value="4"/>
</dbReference>
<keyword evidence="3" id="KW-0732">Signal</keyword>
<feature type="disulfide bond" evidence="9">
    <location>
        <begin position="1874"/>
        <end position="1883"/>
    </location>
</feature>
<feature type="disulfide bond" evidence="9">
    <location>
        <begin position="1672"/>
        <end position="1681"/>
    </location>
</feature>
<dbReference type="SUPFAM" id="SSF57184">
    <property type="entry name" value="Growth factor receptor domain"/>
    <property type="match status" value="6"/>
</dbReference>
<dbReference type="Proteomes" id="UP000030746">
    <property type="component" value="Unassembled WGS sequence"/>
</dbReference>
<feature type="domain" description="EGF-like" evidence="15">
    <location>
        <begin position="2117"/>
        <end position="2153"/>
    </location>
</feature>
<feature type="domain" description="Sushi" evidence="17">
    <location>
        <begin position="919"/>
        <end position="986"/>
    </location>
</feature>
<evidence type="ECO:0000256" key="8">
    <source>
        <dbReference type="PROSITE-ProRule" id="PRU00059"/>
    </source>
</evidence>
<keyword evidence="7" id="KW-0325">Glycoprotein</keyword>
<feature type="disulfide bond" evidence="9">
    <location>
        <begin position="1632"/>
        <end position="1641"/>
    </location>
</feature>
<dbReference type="SMART" id="SM00032">
    <property type="entry name" value="CCP"/>
    <property type="match status" value="9"/>
</dbReference>
<feature type="domain" description="EGF-like" evidence="15">
    <location>
        <begin position="1965"/>
        <end position="2001"/>
    </location>
</feature>
<dbReference type="InterPro" id="IPR026823">
    <property type="entry name" value="cEGF"/>
</dbReference>
<feature type="domain" description="EGF-like" evidence="15">
    <location>
        <begin position="1644"/>
        <end position="1682"/>
    </location>
</feature>
<dbReference type="PROSITE" id="PS50825">
    <property type="entry name" value="HYR"/>
    <property type="match status" value="2"/>
</dbReference>
<dbReference type="Gene3D" id="2.10.25.10">
    <property type="entry name" value="Laminin"/>
    <property type="match status" value="14"/>
</dbReference>
<evidence type="ECO:0000313" key="18">
    <source>
        <dbReference type="EMBL" id="ESP03827.1"/>
    </source>
</evidence>
<feature type="disulfide bond" evidence="8">
    <location>
        <begin position="321"/>
        <end position="348"/>
    </location>
</feature>
<dbReference type="Gene3D" id="2.10.70.10">
    <property type="entry name" value="Complement Module, domain 1"/>
    <property type="match status" value="7"/>
</dbReference>
<dbReference type="Pfam" id="PF12661">
    <property type="entry name" value="hEGF"/>
    <property type="match status" value="4"/>
</dbReference>
<evidence type="ECO:0000256" key="4">
    <source>
        <dbReference type="ARBA" id="ARBA00022737"/>
    </source>
</evidence>
<feature type="domain" description="CUB" evidence="14">
    <location>
        <begin position="90"/>
        <end position="202"/>
    </location>
</feature>
<dbReference type="InterPro" id="IPR000436">
    <property type="entry name" value="Sushi_SCR_CCP_dom"/>
</dbReference>
<evidence type="ECO:0000256" key="12">
    <source>
        <dbReference type="SAM" id="MobiDB-lite"/>
    </source>
</evidence>
<dbReference type="SMART" id="SM01411">
    <property type="entry name" value="Ephrin_rec_like"/>
    <property type="match status" value="17"/>
</dbReference>
<evidence type="ECO:0000259" key="15">
    <source>
        <dbReference type="PROSITE" id="PS50026"/>
    </source>
</evidence>
<dbReference type="InterPro" id="IPR000859">
    <property type="entry name" value="CUB_dom"/>
</dbReference>
<dbReference type="Pfam" id="PF12662">
    <property type="entry name" value="cEGF"/>
    <property type="match status" value="1"/>
</dbReference>
<dbReference type="InterPro" id="IPR011641">
    <property type="entry name" value="Tyr-kin_ephrin_A/B_rcpt-like"/>
</dbReference>
<feature type="domain" description="CUB" evidence="14">
    <location>
        <begin position="208"/>
        <end position="320"/>
    </location>
</feature>
<dbReference type="Pfam" id="PF02494">
    <property type="entry name" value="HYR"/>
    <property type="match status" value="1"/>
</dbReference>
<dbReference type="SMART" id="SM00192">
    <property type="entry name" value="LDLa"/>
    <property type="match status" value="1"/>
</dbReference>
<evidence type="ECO:0000256" key="13">
    <source>
        <dbReference type="SAM" id="Phobius"/>
    </source>
</evidence>
<dbReference type="InterPro" id="IPR051830">
    <property type="entry name" value="NOTCH_homolog"/>
</dbReference>
<feature type="domain" description="EGF-like" evidence="15">
    <location>
        <begin position="2041"/>
        <end position="2077"/>
    </location>
</feature>
<feature type="disulfide bond" evidence="9">
    <location>
        <begin position="2105"/>
        <end position="2114"/>
    </location>
</feature>
<keyword evidence="6 9" id="KW-1015">Disulfide bond</keyword>
<dbReference type="Gene3D" id="2.60.120.290">
    <property type="entry name" value="Spermadhesin, CUB domain"/>
    <property type="match status" value="3"/>
</dbReference>
<evidence type="ECO:0000256" key="5">
    <source>
        <dbReference type="ARBA" id="ARBA00022989"/>
    </source>
</evidence>
<protein>
    <recommendedName>
        <fullName evidence="20">Fibropellin-1</fullName>
    </recommendedName>
</protein>
<feature type="domain" description="Sushi" evidence="17">
    <location>
        <begin position="569"/>
        <end position="628"/>
    </location>
</feature>
<dbReference type="SUPFAM" id="SSF57196">
    <property type="entry name" value="EGF/Laminin"/>
    <property type="match status" value="10"/>
</dbReference>
<feature type="domain" description="EGF-like" evidence="15">
    <location>
        <begin position="2003"/>
        <end position="2039"/>
    </location>
</feature>
<comment type="caution">
    <text evidence="9">Lacks conserved residue(s) required for the propagation of feature annotation.</text>
</comment>
<dbReference type="SMART" id="SM00179">
    <property type="entry name" value="EGF_CA"/>
    <property type="match status" value="15"/>
</dbReference>
<dbReference type="STRING" id="225164.V4BCH6"/>
<keyword evidence="11" id="KW-0768">Sushi</keyword>
<keyword evidence="4" id="KW-0677">Repeat</keyword>
<dbReference type="PANTHER" id="PTHR24033">
    <property type="entry name" value="EGF-LIKE DOMAIN-CONTAINING PROTEIN"/>
    <property type="match status" value="1"/>
</dbReference>
<feature type="domain" description="CUB" evidence="14">
    <location>
        <begin position="321"/>
        <end position="433"/>
    </location>
</feature>
<dbReference type="PANTHER" id="PTHR24033:SF151">
    <property type="entry name" value="NOTCH 2"/>
    <property type="match status" value="1"/>
</dbReference>
<dbReference type="PROSITE" id="PS01187">
    <property type="entry name" value="EGF_CA"/>
    <property type="match status" value="4"/>
</dbReference>
<dbReference type="OrthoDB" id="6287073at2759"/>
<feature type="domain" description="EGF-like" evidence="15">
    <location>
        <begin position="1722"/>
        <end position="1762"/>
    </location>
</feature>
<dbReference type="CDD" id="cd00112">
    <property type="entry name" value="LDLa"/>
    <property type="match status" value="1"/>
</dbReference>
<evidence type="ECO:0000259" key="17">
    <source>
        <dbReference type="PROSITE" id="PS50923"/>
    </source>
</evidence>